<reference evidence="12 13" key="1">
    <citation type="journal article" date="2008" name="Nature">
        <title>The genome of the choanoflagellate Monosiga brevicollis and the origin of metazoans.</title>
        <authorList>
            <consortium name="JGI Sequencing"/>
            <person name="King N."/>
            <person name="Westbrook M.J."/>
            <person name="Young S.L."/>
            <person name="Kuo A."/>
            <person name="Abedin M."/>
            <person name="Chapman J."/>
            <person name="Fairclough S."/>
            <person name="Hellsten U."/>
            <person name="Isogai Y."/>
            <person name="Letunic I."/>
            <person name="Marr M."/>
            <person name="Pincus D."/>
            <person name="Putnam N."/>
            <person name="Rokas A."/>
            <person name="Wright K.J."/>
            <person name="Zuzow R."/>
            <person name="Dirks W."/>
            <person name="Good M."/>
            <person name="Goodstein D."/>
            <person name="Lemons D."/>
            <person name="Li W."/>
            <person name="Lyons J.B."/>
            <person name="Morris A."/>
            <person name="Nichols S."/>
            <person name="Richter D.J."/>
            <person name="Salamov A."/>
            <person name="Bork P."/>
            <person name="Lim W.A."/>
            <person name="Manning G."/>
            <person name="Miller W.T."/>
            <person name="McGinnis W."/>
            <person name="Shapiro H."/>
            <person name="Tjian R."/>
            <person name="Grigoriev I.V."/>
            <person name="Rokhsar D."/>
        </authorList>
    </citation>
    <scope>NUCLEOTIDE SEQUENCE [LARGE SCALE GENOMIC DNA]</scope>
    <source>
        <strain evidence="13">MX1 / ATCC 50154</strain>
    </source>
</reference>
<evidence type="ECO:0000256" key="9">
    <source>
        <dbReference type="ARBA" id="ARBA00023273"/>
    </source>
</evidence>
<evidence type="ECO:0000256" key="2">
    <source>
        <dbReference type="ARBA" id="ARBA00004510"/>
    </source>
</evidence>
<evidence type="ECO:0000259" key="11">
    <source>
        <dbReference type="PROSITE" id="PS50002"/>
    </source>
</evidence>
<organism evidence="12 13">
    <name type="scientific">Monosiga brevicollis</name>
    <name type="common">Choanoflagellate</name>
    <dbReference type="NCBI Taxonomy" id="81824"/>
    <lineage>
        <taxon>Eukaryota</taxon>
        <taxon>Choanoflagellata</taxon>
        <taxon>Craspedida</taxon>
        <taxon>Salpingoecidae</taxon>
        <taxon>Monosiga</taxon>
    </lineage>
</organism>
<dbReference type="PANTHER" id="PTHR46026:SF1">
    <property type="entry name" value="RHO-TYPE GUANINE NUCLEOTIDE EXCHANGE FACTOR, ISOFORM F"/>
    <property type="match status" value="1"/>
</dbReference>
<evidence type="ECO:0000256" key="7">
    <source>
        <dbReference type="ARBA" id="ARBA00023054"/>
    </source>
</evidence>
<comment type="subcellular location">
    <subcellularLocation>
        <location evidence="2">Cell projection</location>
        <location evidence="2">Lamellipodium</location>
    </subcellularLocation>
    <subcellularLocation>
        <location evidence="1">Cytoplasm</location>
        <location evidence="1">Cytoskeleton</location>
    </subcellularLocation>
</comment>
<keyword evidence="9" id="KW-0966">Cell projection</keyword>
<dbReference type="GO" id="GO:0030027">
    <property type="term" value="C:lamellipodium"/>
    <property type="evidence" value="ECO:0007669"/>
    <property type="project" value="UniProtKB-SubCell"/>
</dbReference>
<dbReference type="eggNOG" id="KOG2546">
    <property type="taxonomic scope" value="Eukaryota"/>
</dbReference>
<dbReference type="Gene3D" id="2.30.30.40">
    <property type="entry name" value="SH3 Domains"/>
    <property type="match status" value="1"/>
</dbReference>
<comment type="similarity">
    <text evidence="3">Belongs to the ABI family.</text>
</comment>
<dbReference type="Proteomes" id="UP000001357">
    <property type="component" value="Unassembled WGS sequence"/>
</dbReference>
<gene>
    <name evidence="12" type="ORF">MONBRDRAFT_16749</name>
</gene>
<dbReference type="AlphaFoldDB" id="A9UYA0"/>
<accession>A9UYA0</accession>
<proteinExistence type="inferred from homology"/>
<keyword evidence="13" id="KW-1185">Reference proteome</keyword>
<dbReference type="InParanoid" id="A9UYA0"/>
<evidence type="ECO:0000256" key="3">
    <source>
        <dbReference type="ARBA" id="ARBA00010020"/>
    </source>
</evidence>
<evidence type="ECO:0000313" key="12">
    <source>
        <dbReference type="EMBL" id="EDQ89986.1"/>
    </source>
</evidence>
<feature type="non-terminal residue" evidence="12">
    <location>
        <position position="1"/>
    </location>
</feature>
<dbReference type="PROSITE" id="PS50002">
    <property type="entry name" value="SH3"/>
    <property type="match status" value="1"/>
</dbReference>
<keyword evidence="5" id="KW-0963">Cytoplasm</keyword>
<keyword evidence="7" id="KW-0175">Coiled coil</keyword>
<protein>
    <recommendedName>
        <fullName evidence="11">SH3 domain-containing protein</fullName>
    </recommendedName>
</protein>
<dbReference type="SMART" id="SM00326">
    <property type="entry name" value="SH3"/>
    <property type="match status" value="1"/>
</dbReference>
<evidence type="ECO:0000313" key="13">
    <source>
        <dbReference type="Proteomes" id="UP000001357"/>
    </source>
</evidence>
<dbReference type="EMBL" id="CH991549">
    <property type="protein sequence ID" value="EDQ89986.1"/>
    <property type="molecule type" value="Genomic_DNA"/>
</dbReference>
<dbReference type="GeneID" id="5890462"/>
<evidence type="ECO:0000256" key="8">
    <source>
        <dbReference type="ARBA" id="ARBA00023212"/>
    </source>
</evidence>
<keyword evidence="8" id="KW-0206">Cytoskeleton</keyword>
<evidence type="ECO:0000256" key="1">
    <source>
        <dbReference type="ARBA" id="ARBA00004245"/>
    </source>
</evidence>
<name>A9UYA0_MONBE</name>
<keyword evidence="6" id="KW-0597">Phosphoprotein</keyword>
<dbReference type="Pfam" id="PF14604">
    <property type="entry name" value="SH3_9"/>
    <property type="match status" value="1"/>
</dbReference>
<dbReference type="InterPro" id="IPR036028">
    <property type="entry name" value="SH3-like_dom_sf"/>
</dbReference>
<sequence>AVYAYDATRDDELTFAEGDVITIVHRNDDGWFEGVLNGKRGLFPGNYVEEMEDTEA</sequence>
<evidence type="ECO:0000256" key="5">
    <source>
        <dbReference type="ARBA" id="ARBA00022490"/>
    </source>
</evidence>
<dbReference type="PANTHER" id="PTHR46026">
    <property type="entry name" value="RHO-TYPE GUANINE NUCLEOTIDE EXCHANGE FACTOR, ISOFORM F"/>
    <property type="match status" value="1"/>
</dbReference>
<dbReference type="InterPro" id="IPR001452">
    <property type="entry name" value="SH3_domain"/>
</dbReference>
<dbReference type="SUPFAM" id="SSF50044">
    <property type="entry name" value="SH3-domain"/>
    <property type="match status" value="1"/>
</dbReference>
<dbReference type="KEGG" id="mbr:MONBRDRAFT_16749"/>
<evidence type="ECO:0000256" key="10">
    <source>
        <dbReference type="PROSITE-ProRule" id="PRU00192"/>
    </source>
</evidence>
<dbReference type="RefSeq" id="XP_001745408.1">
    <property type="nucleotide sequence ID" value="XM_001745356.1"/>
</dbReference>
<evidence type="ECO:0000256" key="4">
    <source>
        <dbReference type="ARBA" id="ARBA00022443"/>
    </source>
</evidence>
<keyword evidence="4 10" id="KW-0728">SH3 domain</keyword>
<evidence type="ECO:0000256" key="6">
    <source>
        <dbReference type="ARBA" id="ARBA00022553"/>
    </source>
</evidence>
<dbReference type="PRINTS" id="PR00452">
    <property type="entry name" value="SH3DOMAIN"/>
</dbReference>
<dbReference type="FunFam" id="2.30.30.40:FF:000002">
    <property type="entry name" value="abl interactor 1 isoform X1"/>
    <property type="match status" value="1"/>
</dbReference>
<feature type="domain" description="SH3" evidence="11">
    <location>
        <begin position="1"/>
        <end position="53"/>
    </location>
</feature>
<dbReference type="GO" id="GO:0005856">
    <property type="term" value="C:cytoskeleton"/>
    <property type="evidence" value="ECO:0007669"/>
    <property type="project" value="UniProtKB-SubCell"/>
</dbReference>